<dbReference type="Proteomes" id="UP000789920">
    <property type="component" value="Unassembled WGS sequence"/>
</dbReference>
<evidence type="ECO:0000313" key="1">
    <source>
        <dbReference type="EMBL" id="CAG8752052.1"/>
    </source>
</evidence>
<organism evidence="1 2">
    <name type="scientific">Racocetra persica</name>
    <dbReference type="NCBI Taxonomy" id="160502"/>
    <lineage>
        <taxon>Eukaryota</taxon>
        <taxon>Fungi</taxon>
        <taxon>Fungi incertae sedis</taxon>
        <taxon>Mucoromycota</taxon>
        <taxon>Glomeromycotina</taxon>
        <taxon>Glomeromycetes</taxon>
        <taxon>Diversisporales</taxon>
        <taxon>Gigasporaceae</taxon>
        <taxon>Racocetra</taxon>
    </lineage>
</organism>
<name>A0ACA9QGP3_9GLOM</name>
<reference evidence="1" key="1">
    <citation type="submission" date="2021-06" db="EMBL/GenBank/DDBJ databases">
        <authorList>
            <person name="Kallberg Y."/>
            <person name="Tangrot J."/>
            <person name="Rosling A."/>
        </authorList>
    </citation>
    <scope>NUCLEOTIDE SEQUENCE</scope>
    <source>
        <strain evidence="1">MA461A</strain>
    </source>
</reference>
<feature type="non-terminal residue" evidence="1">
    <location>
        <position position="42"/>
    </location>
</feature>
<keyword evidence="2" id="KW-1185">Reference proteome</keyword>
<protein>
    <submittedName>
        <fullName evidence="1">149_t:CDS:1</fullName>
    </submittedName>
</protein>
<evidence type="ECO:0000313" key="2">
    <source>
        <dbReference type="Proteomes" id="UP000789920"/>
    </source>
</evidence>
<dbReference type="EMBL" id="CAJVQC010032790">
    <property type="protein sequence ID" value="CAG8752052.1"/>
    <property type="molecule type" value="Genomic_DNA"/>
</dbReference>
<proteinExistence type="predicted"/>
<comment type="caution">
    <text evidence="1">The sequence shown here is derived from an EMBL/GenBank/DDBJ whole genome shotgun (WGS) entry which is preliminary data.</text>
</comment>
<accession>A0ACA9QGP3</accession>
<sequence length="42" mass="4533">MNNETIYTIYKILLLALLLPESSSLSSSHFLRAPTIASGIPG</sequence>
<gene>
    <name evidence="1" type="ORF">RPERSI_LOCUS14291</name>
</gene>